<feature type="compositionally biased region" description="Basic and acidic residues" evidence="1">
    <location>
        <begin position="269"/>
        <end position="278"/>
    </location>
</feature>
<dbReference type="GO" id="GO:0071944">
    <property type="term" value="C:cell periphery"/>
    <property type="evidence" value="ECO:0007669"/>
    <property type="project" value="TreeGrafter"/>
</dbReference>
<feature type="region of interest" description="Disordered" evidence="1">
    <location>
        <begin position="664"/>
        <end position="701"/>
    </location>
</feature>
<accession>A0A0H1BCM6</accession>
<evidence type="ECO:0000256" key="1">
    <source>
        <dbReference type="SAM" id="MobiDB-lite"/>
    </source>
</evidence>
<dbReference type="AlphaFoldDB" id="A0A0H1BCM6"/>
<dbReference type="GO" id="GO:0071108">
    <property type="term" value="P:protein K48-linked deubiquitination"/>
    <property type="evidence" value="ECO:0007669"/>
    <property type="project" value="TreeGrafter"/>
</dbReference>
<feature type="compositionally biased region" description="Basic and acidic residues" evidence="1">
    <location>
        <begin position="222"/>
        <end position="231"/>
    </location>
</feature>
<dbReference type="STRING" id="2060906.A0A0H1BCM6"/>
<feature type="compositionally biased region" description="Basic and acidic residues" evidence="1">
    <location>
        <begin position="866"/>
        <end position="879"/>
    </location>
</feature>
<evidence type="ECO:0000313" key="4">
    <source>
        <dbReference type="Proteomes" id="UP000053573"/>
    </source>
</evidence>
<comment type="caution">
    <text evidence="3">The sequence shown here is derived from an EMBL/GenBank/DDBJ whole genome shotgun (WGS) entry which is preliminary data.</text>
</comment>
<keyword evidence="4" id="KW-1185">Reference proteome</keyword>
<feature type="region of interest" description="Disordered" evidence="1">
    <location>
        <begin position="1"/>
        <end position="365"/>
    </location>
</feature>
<feature type="region of interest" description="Disordered" evidence="1">
    <location>
        <begin position="719"/>
        <end position="879"/>
    </location>
</feature>
<dbReference type="GO" id="GO:0016807">
    <property type="term" value="F:cysteine-type carboxypeptidase activity"/>
    <property type="evidence" value="ECO:0007669"/>
    <property type="project" value="TreeGrafter"/>
</dbReference>
<feature type="compositionally biased region" description="Polar residues" evidence="1">
    <location>
        <begin position="328"/>
        <end position="347"/>
    </location>
</feature>
<gene>
    <name evidence="3" type="ORF">EMPG_15360</name>
</gene>
<reference evidence="4" key="1">
    <citation type="journal article" date="2015" name="PLoS Genet.">
        <title>The dynamic genome and transcriptome of the human fungal pathogen Blastomyces and close relative Emmonsia.</title>
        <authorList>
            <person name="Munoz J.F."/>
            <person name="Gauthier G.M."/>
            <person name="Desjardins C.A."/>
            <person name="Gallo J.E."/>
            <person name="Holder J."/>
            <person name="Sullivan T.D."/>
            <person name="Marty A.J."/>
            <person name="Carmen J.C."/>
            <person name="Chen Z."/>
            <person name="Ding L."/>
            <person name="Gujja S."/>
            <person name="Magrini V."/>
            <person name="Misas E."/>
            <person name="Mitreva M."/>
            <person name="Priest M."/>
            <person name="Saif S."/>
            <person name="Whiston E.A."/>
            <person name="Young S."/>
            <person name="Zeng Q."/>
            <person name="Goldman W.E."/>
            <person name="Mardis E.R."/>
            <person name="Taylor J.W."/>
            <person name="McEwen J.G."/>
            <person name="Clay O.K."/>
            <person name="Klein B.S."/>
            <person name="Cuomo C.A."/>
        </authorList>
    </citation>
    <scope>NUCLEOTIDE SEQUENCE [LARGE SCALE GENOMIC DNA]</scope>
    <source>
        <strain evidence="4">UAMH 139</strain>
    </source>
</reference>
<sequence length="879" mass="95610">MVLRKDSPNDPDGQDGEGSQNNLSYRAWDPMPSAQVPPSLQATASQPEFSDSAAPGLNHAPPSGVVYDEVPNPWTQELAYRPATREFPLPSQPGELGDQRLQESWPYEGGARVQDFSRGEPEKEQDGAAIFDSKDKPSSTSSSSEHRRNTTSPGQLRSNNPFLKARHNSGDLPKQSIPGLDPFEFPQSSSLDGHQDVGELVTRPYNSNGLDGELPKPPIHIPYEHGHHDLGTKPGPRGVGSSGPFLEKGKAPLVCGPPSIVVQPSDPYHQLDKMDHTDQNLQPPSSSQSNSSRNLISFEAENEPNGSTATDVPPMSSVIDGHPKDLSNKTPSVSDELDSSTSKSVTAGTAPEHAKPSLSYLSESGQPPAILQKKLSETYDIRQVNWTDGTTSLRKSPVLVQNENGPCPLLALVNGLVLRSRADSPSPVTKALQPREKISLGLLMQALFDELTSYLDGADKLPDIEALSSFLVMLHTGMNVNPQLVMQNYISDSPGTFLETNDTILYSSFKLPLVHGWLAEPSSAAYAALNRVAQNHEDIQLLHFRKEELENRVFRGQPLTTDEEKLIEDIDTIQHFVGVENATQLSAFGLEHLGRCLKPGSISILFRNDHFSTLFKHPLSNQLFTLVTDAGYANHAEIVWESLVDVNGSNASFFSGDFRPVGNSSPPVALPQHPSQNDLATSGGIVHRNNLDGTTGKQMNNTEQTDADYAFALALQFQDEEEQRRTNPRNQAQIQTSQLPTSQSQGVIHHSSNGPNFNHRQPASSTGRRAPQQTQEVRSLVPPPRTSVADPSADAPPPTYEQAANSPVYTPPSDNSQYDGSQNSNTSIAGPRSSSYGLNNAGPNRGPVYDGNRRAHALSNPSLPPRPRDRDRNKDCTVM</sequence>
<feature type="compositionally biased region" description="Basic and acidic residues" evidence="1">
    <location>
        <begin position="115"/>
        <end position="137"/>
    </location>
</feature>
<dbReference type="GO" id="GO:0005829">
    <property type="term" value="C:cytosol"/>
    <property type="evidence" value="ECO:0007669"/>
    <property type="project" value="TreeGrafter"/>
</dbReference>
<feature type="compositionally biased region" description="Polar residues" evidence="1">
    <location>
        <begin position="802"/>
        <end position="842"/>
    </location>
</feature>
<feature type="domain" description="MINDY deubiquitinase" evidence="2">
    <location>
        <begin position="377"/>
        <end position="658"/>
    </location>
</feature>
<evidence type="ECO:0000313" key="3">
    <source>
        <dbReference type="EMBL" id="KLJ09219.1"/>
    </source>
</evidence>
<feature type="compositionally biased region" description="Low complexity" evidence="1">
    <location>
        <begin position="279"/>
        <end position="297"/>
    </location>
</feature>
<feature type="compositionally biased region" description="Polar residues" evidence="1">
    <location>
        <begin position="36"/>
        <end position="49"/>
    </location>
</feature>
<feature type="compositionally biased region" description="Polar residues" evidence="1">
    <location>
        <begin position="728"/>
        <end position="777"/>
    </location>
</feature>
<evidence type="ECO:0000259" key="2">
    <source>
        <dbReference type="Pfam" id="PF04424"/>
    </source>
</evidence>
<feature type="compositionally biased region" description="Polar residues" evidence="1">
    <location>
        <begin position="691"/>
        <end position="701"/>
    </location>
</feature>
<dbReference type="Pfam" id="PF04424">
    <property type="entry name" value="MINDY_DUB"/>
    <property type="match status" value="1"/>
</dbReference>
<dbReference type="InterPro" id="IPR007518">
    <property type="entry name" value="MINDY"/>
</dbReference>
<protein>
    <recommendedName>
        <fullName evidence="2">MINDY deubiquitinase domain-containing protein</fullName>
    </recommendedName>
</protein>
<dbReference type="InterPro" id="IPR033979">
    <property type="entry name" value="MINDY_domain"/>
</dbReference>
<dbReference type="EMBL" id="LDEV01002396">
    <property type="protein sequence ID" value="KLJ09219.1"/>
    <property type="molecule type" value="Genomic_DNA"/>
</dbReference>
<dbReference type="Proteomes" id="UP000053573">
    <property type="component" value="Unassembled WGS sequence"/>
</dbReference>
<dbReference type="OrthoDB" id="10261212at2759"/>
<dbReference type="GO" id="GO:0004843">
    <property type="term" value="F:cysteine-type deubiquitinase activity"/>
    <property type="evidence" value="ECO:0007669"/>
    <property type="project" value="InterPro"/>
</dbReference>
<name>A0A0H1BCM6_9EURO</name>
<organism evidence="3 4">
    <name type="scientific">Blastomyces silverae</name>
    <dbReference type="NCBI Taxonomy" id="2060906"/>
    <lineage>
        <taxon>Eukaryota</taxon>
        <taxon>Fungi</taxon>
        <taxon>Dikarya</taxon>
        <taxon>Ascomycota</taxon>
        <taxon>Pezizomycotina</taxon>
        <taxon>Eurotiomycetes</taxon>
        <taxon>Eurotiomycetidae</taxon>
        <taxon>Onygenales</taxon>
        <taxon>Ajellomycetaceae</taxon>
        <taxon>Blastomyces</taxon>
    </lineage>
</organism>
<feature type="compositionally biased region" description="Polar residues" evidence="1">
    <location>
        <begin position="150"/>
        <end position="161"/>
    </location>
</feature>
<dbReference type="PANTHER" id="PTHR18063">
    <property type="entry name" value="NF-E2 INDUCIBLE PROTEIN"/>
    <property type="match status" value="1"/>
</dbReference>
<proteinExistence type="predicted"/>
<dbReference type="PANTHER" id="PTHR18063:SF6">
    <property type="entry name" value="UBIQUITIN CARBOXYL-TERMINAL HYDROLASE"/>
    <property type="match status" value="1"/>
</dbReference>
<dbReference type="GO" id="GO:1990380">
    <property type="term" value="F:K48-linked deubiquitinase activity"/>
    <property type="evidence" value="ECO:0007669"/>
    <property type="project" value="InterPro"/>
</dbReference>